<evidence type="ECO:0000313" key="2">
    <source>
        <dbReference type="EMBL" id="MBA2890694.1"/>
    </source>
</evidence>
<feature type="domain" description="DUF4180" evidence="1">
    <location>
        <begin position="2"/>
        <end position="107"/>
    </location>
</feature>
<dbReference type="InterPro" id="IPR025438">
    <property type="entry name" value="DUF4180"/>
</dbReference>
<accession>A0A7W0HPB8</accession>
<dbReference type="EMBL" id="JACDUR010000002">
    <property type="protein sequence ID" value="MBA2890694.1"/>
    <property type="molecule type" value="Genomic_DNA"/>
</dbReference>
<organism evidence="2 3">
    <name type="scientific">Nonomuraea soli</name>
    <dbReference type="NCBI Taxonomy" id="1032476"/>
    <lineage>
        <taxon>Bacteria</taxon>
        <taxon>Bacillati</taxon>
        <taxon>Actinomycetota</taxon>
        <taxon>Actinomycetes</taxon>
        <taxon>Streptosporangiales</taxon>
        <taxon>Streptosporangiaceae</taxon>
        <taxon>Nonomuraea</taxon>
    </lineage>
</organism>
<evidence type="ECO:0000313" key="3">
    <source>
        <dbReference type="Proteomes" id="UP000530928"/>
    </source>
</evidence>
<sequence length="108" mass="11644">MLTVPADGPPIAGEQDALDLIGDAFGEQAEMVVIPVERLGPGFFRLSTRLAGEITQKFVNYRLRLVVMGDIAAHVAGSTALRDYVYEANQGSHLWFVADEAELAGRLG</sequence>
<dbReference type="Proteomes" id="UP000530928">
    <property type="component" value="Unassembled WGS sequence"/>
</dbReference>
<dbReference type="RefSeq" id="WP_312894316.1">
    <property type="nucleotide sequence ID" value="NZ_BAABAM010000006.1"/>
</dbReference>
<reference evidence="2 3" key="1">
    <citation type="submission" date="2020-07" db="EMBL/GenBank/DDBJ databases">
        <title>Genomic Encyclopedia of Type Strains, Phase IV (KMG-IV): sequencing the most valuable type-strain genomes for metagenomic binning, comparative biology and taxonomic classification.</title>
        <authorList>
            <person name="Goeker M."/>
        </authorList>
    </citation>
    <scope>NUCLEOTIDE SEQUENCE [LARGE SCALE GENOMIC DNA]</scope>
    <source>
        <strain evidence="2 3">DSM 45533</strain>
    </source>
</reference>
<dbReference type="AlphaFoldDB" id="A0A7W0HPB8"/>
<proteinExistence type="predicted"/>
<comment type="caution">
    <text evidence="2">The sequence shown here is derived from an EMBL/GenBank/DDBJ whole genome shotgun (WGS) entry which is preliminary data.</text>
</comment>
<dbReference type="Pfam" id="PF13788">
    <property type="entry name" value="DUF4180"/>
    <property type="match status" value="1"/>
</dbReference>
<keyword evidence="3" id="KW-1185">Reference proteome</keyword>
<gene>
    <name evidence="2" type="ORF">HNR30_002035</name>
</gene>
<protein>
    <recommendedName>
        <fullName evidence="1">DUF4180 domain-containing protein</fullName>
    </recommendedName>
</protein>
<evidence type="ECO:0000259" key="1">
    <source>
        <dbReference type="Pfam" id="PF13788"/>
    </source>
</evidence>
<name>A0A7W0HPB8_9ACTN</name>